<feature type="compositionally biased region" description="Basic and acidic residues" evidence="1">
    <location>
        <begin position="62"/>
        <end position="75"/>
    </location>
</feature>
<organism evidence="2 3">
    <name type="scientific">Streptosporangium album</name>
    <dbReference type="NCBI Taxonomy" id="47479"/>
    <lineage>
        <taxon>Bacteria</taxon>
        <taxon>Bacillati</taxon>
        <taxon>Actinomycetota</taxon>
        <taxon>Actinomycetes</taxon>
        <taxon>Streptosporangiales</taxon>
        <taxon>Streptosporangiaceae</taxon>
        <taxon>Streptosporangium</taxon>
    </lineage>
</organism>
<dbReference type="AlphaFoldDB" id="A0A7W7W760"/>
<gene>
    <name evidence="2" type="ORF">FHR32_000813</name>
</gene>
<proteinExistence type="predicted"/>
<comment type="caution">
    <text evidence="2">The sequence shown here is derived from an EMBL/GenBank/DDBJ whole genome shotgun (WGS) entry which is preliminary data.</text>
</comment>
<name>A0A7W7W760_9ACTN</name>
<evidence type="ECO:0000313" key="3">
    <source>
        <dbReference type="Proteomes" id="UP000534286"/>
    </source>
</evidence>
<dbReference type="EMBL" id="JACHJU010000001">
    <property type="protein sequence ID" value="MBB4936508.1"/>
    <property type="molecule type" value="Genomic_DNA"/>
</dbReference>
<feature type="region of interest" description="Disordered" evidence="1">
    <location>
        <begin position="44"/>
        <end position="75"/>
    </location>
</feature>
<evidence type="ECO:0000313" key="2">
    <source>
        <dbReference type="EMBL" id="MBB4936508.1"/>
    </source>
</evidence>
<sequence length="75" mass="8041">MLSVGRSRHPFAGLHPDRCLGCRGDGVDVDEEVAGAAQGWAGPVRWRVGDQPGLHQSAGQRGQRDLRLDPGERGL</sequence>
<protein>
    <submittedName>
        <fullName evidence="2">Uncharacterized protein</fullName>
    </submittedName>
</protein>
<dbReference type="RefSeq" id="WP_312882671.1">
    <property type="nucleotide sequence ID" value="NZ_BAABEK010000115.1"/>
</dbReference>
<dbReference type="Proteomes" id="UP000534286">
    <property type="component" value="Unassembled WGS sequence"/>
</dbReference>
<evidence type="ECO:0000256" key="1">
    <source>
        <dbReference type="SAM" id="MobiDB-lite"/>
    </source>
</evidence>
<accession>A0A7W7W760</accession>
<keyword evidence="3" id="KW-1185">Reference proteome</keyword>
<reference evidence="2 3" key="1">
    <citation type="submission" date="2020-08" db="EMBL/GenBank/DDBJ databases">
        <title>Sequencing the genomes of 1000 actinobacteria strains.</title>
        <authorList>
            <person name="Klenk H.-P."/>
        </authorList>
    </citation>
    <scope>NUCLEOTIDE SEQUENCE [LARGE SCALE GENOMIC DNA]</scope>
    <source>
        <strain evidence="2 3">DSM 43023</strain>
    </source>
</reference>